<dbReference type="PANTHER" id="PTHR47261:SF4">
    <property type="entry name" value="C2 DOMAIN-CONTAINING PROTEIN"/>
    <property type="match status" value="1"/>
</dbReference>
<evidence type="ECO:0000259" key="8">
    <source>
        <dbReference type="PROSITE" id="PS50004"/>
    </source>
</evidence>
<evidence type="ECO:0000256" key="2">
    <source>
        <dbReference type="ARBA" id="ARBA00022448"/>
    </source>
</evidence>
<evidence type="ECO:0000256" key="3">
    <source>
        <dbReference type="ARBA" id="ARBA00023055"/>
    </source>
</evidence>
<dbReference type="InterPro" id="IPR000008">
    <property type="entry name" value="C2_dom"/>
</dbReference>
<feature type="transmembrane region" description="Helical" evidence="7">
    <location>
        <begin position="637"/>
        <end position="657"/>
    </location>
</feature>
<dbReference type="CDD" id="cd21669">
    <property type="entry name" value="SMP_SF"/>
    <property type="match status" value="1"/>
</dbReference>
<dbReference type="PROSITE" id="PS51847">
    <property type="entry name" value="SMP"/>
    <property type="match status" value="1"/>
</dbReference>
<comment type="subcellular location">
    <subcellularLocation>
        <location evidence="1">Membrane</location>
    </subcellularLocation>
</comment>
<gene>
    <name evidence="10" type="ORF">COHA_007622</name>
</gene>
<feature type="domain" description="SMP-LTD" evidence="9">
    <location>
        <begin position="143"/>
        <end position="334"/>
    </location>
</feature>
<keyword evidence="7" id="KW-1133">Transmembrane helix</keyword>
<evidence type="ECO:0000256" key="4">
    <source>
        <dbReference type="ARBA" id="ARBA00023121"/>
    </source>
</evidence>
<feature type="region of interest" description="Disordered" evidence="6">
    <location>
        <begin position="110"/>
        <end position="134"/>
    </location>
</feature>
<evidence type="ECO:0008006" key="12">
    <source>
        <dbReference type="Google" id="ProtNLM"/>
    </source>
</evidence>
<dbReference type="CDD" id="cd00030">
    <property type="entry name" value="C2"/>
    <property type="match status" value="1"/>
</dbReference>
<evidence type="ECO:0000313" key="11">
    <source>
        <dbReference type="Proteomes" id="UP001205105"/>
    </source>
</evidence>
<evidence type="ECO:0000256" key="6">
    <source>
        <dbReference type="SAM" id="MobiDB-lite"/>
    </source>
</evidence>
<feature type="compositionally biased region" description="Low complexity" evidence="6">
    <location>
        <begin position="566"/>
        <end position="584"/>
    </location>
</feature>
<dbReference type="SUPFAM" id="SSF49562">
    <property type="entry name" value="C2 domain (Calcium/lipid-binding domain, CaLB)"/>
    <property type="match status" value="1"/>
</dbReference>
<dbReference type="PANTHER" id="PTHR47261">
    <property type="entry name" value="CALCIUM-DEPENDENT LIPID-BINDING (CALB DOMAIN) FAMILY PROTEIN"/>
    <property type="match status" value="1"/>
</dbReference>
<feature type="domain" description="C2" evidence="8">
    <location>
        <begin position="376"/>
        <end position="497"/>
    </location>
</feature>
<dbReference type="Pfam" id="PF00168">
    <property type="entry name" value="C2"/>
    <property type="match status" value="1"/>
</dbReference>
<evidence type="ECO:0000259" key="9">
    <source>
        <dbReference type="PROSITE" id="PS51847"/>
    </source>
</evidence>
<dbReference type="Proteomes" id="UP001205105">
    <property type="component" value="Unassembled WGS sequence"/>
</dbReference>
<feature type="region of interest" description="Disordered" evidence="6">
    <location>
        <begin position="554"/>
        <end position="584"/>
    </location>
</feature>
<sequence length="663" mass="71375">MPRLGPEGEAARLQASANGRVEAAPAGAYQVAVGEPSAGLSTSALARSYRQTVSHPIAPPPPAPSGVEVRYFTFGAIAAVLLHYLVNYAGTLPVVRSVFRNFVWWSERPPGPGPAPPPSAAGEGRSDGAPGGTTALAVQYSEDEESVEWVNMCWRKAWRVYQRGIERWLADMLQPLFDMLVAEKMVPSFVQRLRIMEFTLDHEAPYFSNMRRRTSRKDSDLNGVVDVRYTGGARMLLLIEVGTGRWRIKIPVMVSDLDLESKLWLKIRLAPMCPWIGTLGLGFVGSPSIKVQLNPYNRIRLMKIPIIQAFLTKLLTVDLPALITLPKRLEINIPPAVTAVAEAAVGRDVVMRAVASAVLQADALEHALLAALPLGPQGAAGGVSLPDMFTGELSVTLHEARDLPVWGFPWQSNPYCRITLGAQAVQSRRDDDTSHAGHHRAPVWNQDFQFLVEDTSNQVLEIWIGDSPMTGERTQGAVRLSLSYKTFQDDAPDSGYRAAEAFGVLSDQETALSGAITDVKSAADASSRAAVAASAAAAAVAVTKAAAARAAARIARGGGGSKPEDAAQQQQQQAQQQQQQQGAAAAGEGGAGGCWTFGGLQSLVGAGLSCLKQRDTHVEMLVQKAMEARRKERERPWLRLLAITTAASAVLLAAVLWRLEHMP</sequence>
<evidence type="ECO:0000313" key="10">
    <source>
        <dbReference type="EMBL" id="KAI7838615.1"/>
    </source>
</evidence>
<accession>A0AAD5DII6</accession>
<keyword evidence="4" id="KW-0446">Lipid-binding</keyword>
<protein>
    <recommendedName>
        <fullName evidence="12">Integral membrane single C2 domain protein</fullName>
    </recommendedName>
</protein>
<dbReference type="GO" id="GO:0006869">
    <property type="term" value="P:lipid transport"/>
    <property type="evidence" value="ECO:0007669"/>
    <property type="project" value="UniProtKB-KW"/>
</dbReference>
<evidence type="ECO:0000256" key="1">
    <source>
        <dbReference type="ARBA" id="ARBA00004370"/>
    </source>
</evidence>
<organism evidence="10 11">
    <name type="scientific">Chlorella ohadii</name>
    <dbReference type="NCBI Taxonomy" id="2649997"/>
    <lineage>
        <taxon>Eukaryota</taxon>
        <taxon>Viridiplantae</taxon>
        <taxon>Chlorophyta</taxon>
        <taxon>core chlorophytes</taxon>
        <taxon>Trebouxiophyceae</taxon>
        <taxon>Chlorellales</taxon>
        <taxon>Chlorellaceae</taxon>
        <taxon>Chlorella clade</taxon>
        <taxon>Chlorella</taxon>
    </lineage>
</organism>
<keyword evidence="5 7" id="KW-0472">Membrane</keyword>
<name>A0AAD5DII6_9CHLO</name>
<keyword evidence="7" id="KW-0812">Transmembrane</keyword>
<dbReference type="AlphaFoldDB" id="A0AAD5DII6"/>
<evidence type="ECO:0000256" key="5">
    <source>
        <dbReference type="ARBA" id="ARBA00023136"/>
    </source>
</evidence>
<dbReference type="InterPro" id="IPR035892">
    <property type="entry name" value="C2_domain_sf"/>
</dbReference>
<dbReference type="InterPro" id="IPR031468">
    <property type="entry name" value="SMP_LBD"/>
</dbReference>
<dbReference type="GO" id="GO:0008289">
    <property type="term" value="F:lipid binding"/>
    <property type="evidence" value="ECO:0007669"/>
    <property type="project" value="UniProtKB-KW"/>
</dbReference>
<reference evidence="10" key="1">
    <citation type="submission" date="2020-11" db="EMBL/GenBank/DDBJ databases">
        <title>Chlorella ohadii genome sequencing and assembly.</title>
        <authorList>
            <person name="Murik O."/>
            <person name="Treves H."/>
            <person name="Kedem I."/>
            <person name="Shotland Y."/>
            <person name="Kaplan A."/>
        </authorList>
    </citation>
    <scope>NUCLEOTIDE SEQUENCE</scope>
    <source>
        <strain evidence="10">1</strain>
    </source>
</reference>
<dbReference type="EMBL" id="JADXDR010000122">
    <property type="protein sequence ID" value="KAI7838615.1"/>
    <property type="molecule type" value="Genomic_DNA"/>
</dbReference>
<comment type="caution">
    <text evidence="10">The sequence shown here is derived from an EMBL/GenBank/DDBJ whole genome shotgun (WGS) entry which is preliminary data.</text>
</comment>
<keyword evidence="2" id="KW-0813">Transport</keyword>
<evidence type="ECO:0000256" key="7">
    <source>
        <dbReference type="SAM" id="Phobius"/>
    </source>
</evidence>
<dbReference type="Gene3D" id="2.60.40.150">
    <property type="entry name" value="C2 domain"/>
    <property type="match status" value="1"/>
</dbReference>
<feature type="compositionally biased region" description="Pro residues" evidence="6">
    <location>
        <begin position="110"/>
        <end position="119"/>
    </location>
</feature>
<keyword evidence="3" id="KW-0445">Lipid transport</keyword>
<keyword evidence="11" id="KW-1185">Reference proteome</keyword>
<proteinExistence type="predicted"/>
<dbReference type="GO" id="GO:0016020">
    <property type="term" value="C:membrane"/>
    <property type="evidence" value="ECO:0007669"/>
    <property type="project" value="UniProtKB-SubCell"/>
</dbReference>
<dbReference type="PROSITE" id="PS50004">
    <property type="entry name" value="C2"/>
    <property type="match status" value="1"/>
</dbReference>